<evidence type="ECO:0000259" key="2">
    <source>
        <dbReference type="Pfam" id="PF13449"/>
    </source>
</evidence>
<dbReference type="STRING" id="1121869.SAMN03084138_02039"/>
<reference evidence="3 4" key="1">
    <citation type="submission" date="2016-10" db="EMBL/GenBank/DDBJ databases">
        <authorList>
            <person name="de Groot N.N."/>
        </authorList>
    </citation>
    <scope>NUCLEOTIDE SEQUENCE [LARGE SCALE GENOMIC DNA]</scope>
    <source>
        <strain evidence="3 4">DSM 15893</strain>
    </source>
</reference>
<proteinExistence type="predicted"/>
<dbReference type="OrthoDB" id="9803927at2"/>
<dbReference type="PANTHER" id="PTHR46928">
    <property type="entry name" value="MESENCHYME-SPECIFIC CELL SURFACE GLYCOPROTEIN"/>
    <property type="match status" value="1"/>
</dbReference>
<dbReference type="EMBL" id="FOWR01000013">
    <property type="protein sequence ID" value="SFP37457.1"/>
    <property type="molecule type" value="Genomic_DNA"/>
</dbReference>
<protein>
    <submittedName>
        <fullName evidence="3">Esterase-like activity of phytase</fullName>
    </submittedName>
</protein>
<organism evidence="3 4">
    <name type="scientific">Enterovibrio norvegicus DSM 15893</name>
    <dbReference type="NCBI Taxonomy" id="1121869"/>
    <lineage>
        <taxon>Bacteria</taxon>
        <taxon>Pseudomonadati</taxon>
        <taxon>Pseudomonadota</taxon>
        <taxon>Gammaproteobacteria</taxon>
        <taxon>Vibrionales</taxon>
        <taxon>Vibrionaceae</taxon>
        <taxon>Enterovibrio</taxon>
    </lineage>
</organism>
<feature type="signal peptide" evidence="1">
    <location>
        <begin position="1"/>
        <end position="22"/>
    </location>
</feature>
<gene>
    <name evidence="3" type="ORF">SAMN03084138_02039</name>
</gene>
<sequence length="738" mass="79115">MRTQRSLLFSLLAVSVSVGVHAADAASFHRISAFSTANNIPPHLEKTHESSAEIIAASEDGNTLVYSDSPLKGVGIVDITNPKKPQGKGFITFDGEPTSIDVVGNTFVTAINTSESYTQPSGYLAQRDINSTQSLATCDLGGQPDSVAVAKDGSFVAVAIENERDEDLNDGVLPQFPAGHLALVPLKNGVLDCGNVTRVAMTGLSDIAPNDPEPEFVDINSLGEVVVTLQENNHIVLVDGIKGEVIADFSAGAVDLKNVDLDEERALTFSGTKLAVKREPDAVKWLDDQRFVTANEGDYEGGSRGFTIFDKRGKVLFESGLDFEYRVALAGHYPEKRSGNKGAEPEGLEVATYNGQRYIFVMSERGSVVGVYRDTGAAPEFVQLLPSGISPESAAAMPSRGLLATANEKDLIEDGGARAHVMMYEISNEAPAYPQIESVMVDGKPIGWGALSGLVADPNHANNANTLYAVNDSFYKAQPSIFVIDAASTPAKITKRIPVMNNGKPAKKLDLEGITTDGKGGFWLASEGRTDKGIAHALYRTDANGNIVETVSFPAELMAVEKRYGAEGITRVGDNLWIAIQRAWKDDPENTVKLVQYNTKTGEWGAVRYPTDAAATGWVGLSEITAHEGALYIIERDNQIGEAAKVKQLTRVILADAQPAPLGGELPTVRKEVVYDFLPDLKAQGGYVTDKIEGFAITKDGRAFAVTDNDGVDDSSGETFFFALKKEGKVLDFASMRP</sequence>
<dbReference type="Proteomes" id="UP000182692">
    <property type="component" value="Unassembled WGS sequence"/>
</dbReference>
<evidence type="ECO:0000313" key="3">
    <source>
        <dbReference type="EMBL" id="SFP37457.1"/>
    </source>
</evidence>
<dbReference type="SUPFAM" id="SSF63829">
    <property type="entry name" value="Calcium-dependent phosphotriesterase"/>
    <property type="match status" value="1"/>
</dbReference>
<dbReference type="Pfam" id="PF13449">
    <property type="entry name" value="Phytase-like"/>
    <property type="match status" value="1"/>
</dbReference>
<keyword evidence="1" id="KW-0732">Signal</keyword>
<feature type="domain" description="Phytase-like" evidence="2">
    <location>
        <begin position="447"/>
        <end position="710"/>
    </location>
</feature>
<dbReference type="AlphaFoldDB" id="A0A1I5PU73"/>
<dbReference type="InterPro" id="IPR027372">
    <property type="entry name" value="Phytase-like_dom"/>
</dbReference>
<dbReference type="SUPFAM" id="SSF50969">
    <property type="entry name" value="YVTN repeat-like/Quinoprotein amine dehydrogenase"/>
    <property type="match status" value="1"/>
</dbReference>
<accession>A0A1I5PU73</accession>
<dbReference type="GeneID" id="35870140"/>
<feature type="chain" id="PRO_5010209658" evidence="1">
    <location>
        <begin position="23"/>
        <end position="738"/>
    </location>
</feature>
<evidence type="ECO:0000256" key="1">
    <source>
        <dbReference type="SAM" id="SignalP"/>
    </source>
</evidence>
<dbReference type="InterPro" id="IPR052956">
    <property type="entry name" value="Mesenchyme-surface_protein"/>
</dbReference>
<evidence type="ECO:0000313" key="4">
    <source>
        <dbReference type="Proteomes" id="UP000182692"/>
    </source>
</evidence>
<dbReference type="InterPro" id="IPR011044">
    <property type="entry name" value="Quino_amine_DH_bsu"/>
</dbReference>
<dbReference type="RefSeq" id="WP_017016407.1">
    <property type="nucleotide sequence ID" value="NZ_FOWR01000013.1"/>
</dbReference>
<dbReference type="PANTHER" id="PTHR46928:SF1">
    <property type="entry name" value="MESENCHYME-SPECIFIC CELL SURFACE GLYCOPROTEIN"/>
    <property type="match status" value="1"/>
</dbReference>
<name>A0A1I5PU73_9GAMM</name>